<evidence type="ECO:0000256" key="4">
    <source>
        <dbReference type="ARBA" id="ARBA00023006"/>
    </source>
</evidence>
<organism evidence="8 9">
    <name type="scientific">Wickerhamomyces ciferrii (strain ATCC 14091 / BCRC 22168 / CBS 111 / JCM 3599 / NBRC 0793 / NRRL Y-1031 F-60-10)</name>
    <name type="common">Yeast</name>
    <name type="synonym">Pichia ciferrii</name>
    <dbReference type="NCBI Taxonomy" id="1206466"/>
    <lineage>
        <taxon>Eukaryota</taxon>
        <taxon>Fungi</taxon>
        <taxon>Dikarya</taxon>
        <taxon>Ascomycota</taxon>
        <taxon>Saccharomycotina</taxon>
        <taxon>Saccharomycetes</taxon>
        <taxon>Phaffomycetales</taxon>
        <taxon>Wickerhamomycetaceae</taxon>
        <taxon>Wickerhamomyces</taxon>
    </lineage>
</organism>
<evidence type="ECO:0000256" key="6">
    <source>
        <dbReference type="RuleBase" id="RU368080"/>
    </source>
</evidence>
<evidence type="ECO:0000256" key="3">
    <source>
        <dbReference type="ARBA" id="ARBA00022490"/>
    </source>
</evidence>
<reference evidence="8 9" key="1">
    <citation type="journal article" date="2012" name="Eukaryot. Cell">
        <title>Draft genome sequence of Wickerhamomyces ciferrii NRRL Y-1031 F-60-10.</title>
        <authorList>
            <person name="Schneider J."/>
            <person name="Andrea H."/>
            <person name="Blom J."/>
            <person name="Jaenicke S."/>
            <person name="Ruckert C."/>
            <person name="Schorsch C."/>
            <person name="Szczepanowski R."/>
            <person name="Farwick M."/>
            <person name="Goesmann A."/>
            <person name="Puhler A."/>
            <person name="Schaffer S."/>
            <person name="Tauch A."/>
            <person name="Kohler T."/>
            <person name="Brinkrolf K."/>
        </authorList>
    </citation>
    <scope>NUCLEOTIDE SEQUENCE [LARGE SCALE GENOMIC DNA]</scope>
    <source>
        <strain evidence="9">ATCC 14091 / BCRC 22168 / CBS 111 / JCM 3599 / NBRC 0793 / NRRL Y-1031 F-60-10</strain>
    </source>
</reference>
<dbReference type="GO" id="GO:0000045">
    <property type="term" value="P:autophagosome assembly"/>
    <property type="evidence" value="ECO:0007669"/>
    <property type="project" value="TreeGrafter"/>
</dbReference>
<keyword evidence="3 6" id="KW-0963">Cytoplasm</keyword>
<evidence type="ECO:0000313" key="8">
    <source>
        <dbReference type="EMBL" id="CCH40477.1"/>
    </source>
</evidence>
<dbReference type="InterPro" id="IPR007240">
    <property type="entry name" value="Atg17"/>
</dbReference>
<dbReference type="GO" id="GO:1990316">
    <property type="term" value="C:Atg1/ULK1 kinase complex"/>
    <property type="evidence" value="ECO:0007669"/>
    <property type="project" value="TreeGrafter"/>
</dbReference>
<protein>
    <recommendedName>
        <fullName evidence="2 6">Autophagy-related protein 17</fullName>
    </recommendedName>
</protein>
<dbReference type="GO" id="GO:0034045">
    <property type="term" value="C:phagophore assembly site membrane"/>
    <property type="evidence" value="ECO:0007669"/>
    <property type="project" value="UniProtKB-SubCell"/>
</dbReference>
<dbReference type="InterPro" id="IPR045326">
    <property type="entry name" value="ATG17-like_dom"/>
</dbReference>
<keyword evidence="4 6" id="KW-0072">Autophagy</keyword>
<dbReference type="GO" id="GO:0000422">
    <property type="term" value="P:autophagy of mitochondrion"/>
    <property type="evidence" value="ECO:0007669"/>
    <property type="project" value="TreeGrafter"/>
</dbReference>
<dbReference type="FunCoup" id="K0KE07">
    <property type="interactions" value="160"/>
</dbReference>
<accession>K0KE07</accession>
<dbReference type="GO" id="GO:0030295">
    <property type="term" value="F:protein kinase activator activity"/>
    <property type="evidence" value="ECO:0007669"/>
    <property type="project" value="TreeGrafter"/>
</dbReference>
<proteinExistence type="inferred from homology"/>
<evidence type="ECO:0000256" key="5">
    <source>
        <dbReference type="ARBA" id="ARBA00023136"/>
    </source>
</evidence>
<comment type="function">
    <text evidence="6">Autophagy-specific protein that functions in response to autophagy-inducing signals as a scaffold to recruit other ATG proteins to organize preautophagosomal structure (PAS) formation. Modulates the timing and magnitude of the autophagy response, such as the size of the sequestering vesicles. Plays particularly a role in pexophagy and nucleophagy.</text>
</comment>
<dbReference type="Pfam" id="PF04108">
    <property type="entry name" value="ATG17_like"/>
    <property type="match status" value="1"/>
</dbReference>
<evidence type="ECO:0000256" key="1">
    <source>
        <dbReference type="ARBA" id="ARBA00006259"/>
    </source>
</evidence>
<feature type="domain" description="Autophagy protein ATG17-like" evidence="7">
    <location>
        <begin position="16"/>
        <end position="380"/>
    </location>
</feature>
<comment type="similarity">
    <text evidence="1 6">Belongs to the ATG17 family.</text>
</comment>
<dbReference type="InParanoid" id="K0KE07"/>
<dbReference type="PANTHER" id="PTHR28005:SF1">
    <property type="entry name" value="AUTOPHAGY-RELATED PROTEIN 17"/>
    <property type="match status" value="1"/>
</dbReference>
<dbReference type="AlphaFoldDB" id="K0KE07"/>
<dbReference type="STRING" id="1206466.K0KE07"/>
<comment type="subcellular location">
    <subcellularLocation>
        <location evidence="6">Cytoplasm</location>
    </subcellularLocation>
    <subcellularLocation>
        <location evidence="6">Preautophagosomal structure membrane</location>
        <topology evidence="6">Peripheral membrane protein</topology>
    </subcellularLocation>
</comment>
<gene>
    <name evidence="8" type="ORF">BN7_10</name>
</gene>
<dbReference type="EMBL" id="CAIF01000001">
    <property type="protein sequence ID" value="CCH40477.1"/>
    <property type="molecule type" value="Genomic_DNA"/>
</dbReference>
<dbReference type="GO" id="GO:0060090">
    <property type="term" value="F:molecular adaptor activity"/>
    <property type="evidence" value="ECO:0007669"/>
    <property type="project" value="TreeGrafter"/>
</dbReference>
<dbReference type="PANTHER" id="PTHR28005">
    <property type="entry name" value="AUTOPHAGY-RELATED PROTEIN 17"/>
    <property type="match status" value="1"/>
</dbReference>
<evidence type="ECO:0000259" key="7">
    <source>
        <dbReference type="Pfam" id="PF04108"/>
    </source>
</evidence>
<sequence length="420" mass="48996">MNKSTIQQWVNDATTTLSQAQSIGNNANTYLNNTKSILSQNNIVLNNSNFILDSSIQLLNLLKLITNSIELKQDDLENDIQLLENELNNNISFLNNEFKKLSHIKIDSNLLHDTTTTPTLYDFISNNIQDSLSILQQKLTHATHKTQISTQTKKLTTTLSNFNDSFNNLDSIFNKINDENSTLISNLIHENNLIESDIAISLESITNHYDQCNKALGLIDSNEDHQDFFKVLENDSIEVFEVLNDLNGLFDDLKENCNKINGFYQNLKGNYDKLINFIKDITQFQIELEKKLELIESIIWDFKELENDIKTKCKESEIFIQYINQYTQAYYKLILEINRQNQSQTYINNIIMETQKKLKNLQNDDYQKKQEFNREYNKFLPLELRLQGIDKPLYDLQFELQDIMKLSESSVLNARQKLEK</sequence>
<comment type="caution">
    <text evidence="8">The sequence shown here is derived from an EMBL/GenBank/DDBJ whole genome shotgun (WGS) entry which is preliminary data.</text>
</comment>
<evidence type="ECO:0000256" key="2">
    <source>
        <dbReference type="ARBA" id="ARBA00013806"/>
    </source>
</evidence>
<dbReference type="GO" id="GO:0034727">
    <property type="term" value="P:piecemeal microautophagy of the nucleus"/>
    <property type="evidence" value="ECO:0007669"/>
    <property type="project" value="TreeGrafter"/>
</dbReference>
<keyword evidence="9" id="KW-1185">Reference proteome</keyword>
<dbReference type="eggNOG" id="ENOG502QQDW">
    <property type="taxonomic scope" value="Eukaryota"/>
</dbReference>
<dbReference type="HOGENOM" id="CLU_565132_0_0_1"/>
<evidence type="ECO:0000313" key="9">
    <source>
        <dbReference type="Proteomes" id="UP000009328"/>
    </source>
</evidence>
<keyword evidence="5" id="KW-0472">Membrane</keyword>
<name>K0KE07_WICCF</name>
<dbReference type="Proteomes" id="UP000009328">
    <property type="component" value="Unassembled WGS sequence"/>
</dbReference>